<sequence>MRCTSIVKFLLVLALFAQAAPAINRDLSDGLLPANADFPGWFSLLSEAPRYLMSQHSSDIPDLPFPSKVGTTAKPPNHGINEARDFGDILSDAESIWDEATSAAVSILHETTKIASLLDKATAAIGSVAAAVTSEAAKVVDDLTDRAAVVTESDKE</sequence>
<dbReference type="AlphaFoldDB" id="A0A854Q4S2"/>
<feature type="signal peptide" evidence="1">
    <location>
        <begin position="1"/>
        <end position="19"/>
    </location>
</feature>
<evidence type="ECO:0000313" key="2">
    <source>
        <dbReference type="EMBL" id="OXG10776.1"/>
    </source>
</evidence>
<accession>A0A854Q4S2</accession>
<dbReference type="Proteomes" id="UP000199727">
    <property type="component" value="Unassembled WGS sequence"/>
</dbReference>
<name>A0A854Q4S2_CRYNE</name>
<proteinExistence type="predicted"/>
<keyword evidence="1" id="KW-0732">Signal</keyword>
<comment type="caution">
    <text evidence="2">The sequence shown here is derived from an EMBL/GenBank/DDBJ whole genome shotgun (WGS) entry which is preliminary data.</text>
</comment>
<evidence type="ECO:0000256" key="1">
    <source>
        <dbReference type="SAM" id="SignalP"/>
    </source>
</evidence>
<dbReference type="EMBL" id="AMKT01000101">
    <property type="protein sequence ID" value="OXG10776.1"/>
    <property type="molecule type" value="Genomic_DNA"/>
</dbReference>
<protein>
    <submittedName>
        <fullName evidence="2">Uncharacterized protein</fullName>
    </submittedName>
</protein>
<organism evidence="2 3">
    <name type="scientific">Cryptococcus neoformans Tu259-1</name>
    <dbReference type="NCBI Taxonomy" id="1230072"/>
    <lineage>
        <taxon>Eukaryota</taxon>
        <taxon>Fungi</taxon>
        <taxon>Dikarya</taxon>
        <taxon>Basidiomycota</taxon>
        <taxon>Agaricomycotina</taxon>
        <taxon>Tremellomycetes</taxon>
        <taxon>Tremellales</taxon>
        <taxon>Cryptococcaceae</taxon>
        <taxon>Cryptococcus</taxon>
        <taxon>Cryptococcus neoformans species complex</taxon>
    </lineage>
</organism>
<evidence type="ECO:0000313" key="3">
    <source>
        <dbReference type="Proteomes" id="UP000199727"/>
    </source>
</evidence>
<reference evidence="2 3" key="1">
    <citation type="submission" date="2017-06" db="EMBL/GenBank/DDBJ databases">
        <title>Global population genomics of the pathogenic fungus Cryptococcus neoformans var. grubii.</title>
        <authorList>
            <person name="Cuomo C."/>
            <person name="Litvintseva A."/>
            <person name="Chen Y."/>
            <person name="Young S."/>
            <person name="Zeng Q."/>
            <person name="Chapman S."/>
            <person name="Gujja S."/>
            <person name="Saif S."/>
            <person name="Birren B."/>
        </authorList>
    </citation>
    <scope>NUCLEOTIDE SEQUENCE [LARGE SCALE GENOMIC DNA]</scope>
    <source>
        <strain evidence="2 3">Tu259-1</strain>
    </source>
</reference>
<dbReference type="OrthoDB" id="2576064at2759"/>
<feature type="chain" id="PRO_5032598292" evidence="1">
    <location>
        <begin position="20"/>
        <end position="156"/>
    </location>
</feature>
<gene>
    <name evidence="2" type="ORF">C361_06810</name>
</gene>